<dbReference type="AlphaFoldDB" id="A0A6L6IQE0"/>
<dbReference type="OrthoDB" id="9785870at2"/>
<evidence type="ECO:0000313" key="2">
    <source>
        <dbReference type="Proteomes" id="UP000477739"/>
    </source>
</evidence>
<dbReference type="GO" id="GO:0008824">
    <property type="term" value="F:cyanate hydratase activity"/>
    <property type="evidence" value="ECO:0007669"/>
    <property type="project" value="InterPro"/>
</dbReference>
<comment type="caution">
    <text evidence="1">The sequence shown here is derived from an EMBL/GenBank/DDBJ whole genome shotgun (WGS) entry which is preliminary data.</text>
</comment>
<evidence type="ECO:0000313" key="1">
    <source>
        <dbReference type="EMBL" id="MTH48729.1"/>
    </source>
</evidence>
<organism evidence="1 2">
    <name type="scientific">Intestinirhabdus alba</name>
    <dbReference type="NCBI Taxonomy" id="2899544"/>
    <lineage>
        <taxon>Bacteria</taxon>
        <taxon>Pseudomonadati</taxon>
        <taxon>Pseudomonadota</taxon>
        <taxon>Gammaproteobacteria</taxon>
        <taxon>Enterobacterales</taxon>
        <taxon>Enterobacteriaceae</taxon>
        <taxon>Intestinirhabdus</taxon>
    </lineage>
</organism>
<dbReference type="InterPro" id="IPR008076">
    <property type="entry name" value="Cyanase"/>
</dbReference>
<accession>A0A6L6IQE0</accession>
<reference evidence="1 2" key="1">
    <citation type="submission" date="2019-11" db="EMBL/GenBank/DDBJ databases">
        <title>Escherichia alba sp. nov. isolated from the gut of plastic-eating superworms Zophobas atratus.</title>
        <authorList>
            <person name="Yang Y."/>
        </authorList>
    </citation>
    <scope>NUCLEOTIDE SEQUENCE [LARGE SCALE GENOMIC DNA]</scope>
    <source>
        <strain evidence="2">BIT-B35</strain>
    </source>
</reference>
<dbReference type="Proteomes" id="UP000477739">
    <property type="component" value="Unassembled WGS sequence"/>
</dbReference>
<dbReference type="InterPro" id="IPR010982">
    <property type="entry name" value="Lambda_DNA-bd_dom_sf"/>
</dbReference>
<dbReference type="GO" id="GO:0003677">
    <property type="term" value="F:DNA binding"/>
    <property type="evidence" value="ECO:0007669"/>
    <property type="project" value="InterPro"/>
</dbReference>
<gene>
    <name evidence="1" type="ORF">GJV78_21295</name>
</gene>
<dbReference type="PANTHER" id="PTHR34186">
    <property type="entry name" value="CYANATE HYDRATASE"/>
    <property type="match status" value="1"/>
</dbReference>
<dbReference type="SUPFAM" id="SSF47413">
    <property type="entry name" value="lambda repressor-like DNA-binding domains"/>
    <property type="match status" value="1"/>
</dbReference>
<keyword evidence="2" id="KW-1185">Reference proteome</keyword>
<protein>
    <submittedName>
        <fullName evidence="1">Uncharacterized protein</fullName>
    </submittedName>
</protein>
<name>A0A6L6IQE0_9ENTR</name>
<dbReference type="RefSeq" id="WP_155110117.1">
    <property type="nucleotide sequence ID" value="NZ_WMJZ01000054.1"/>
</dbReference>
<proteinExistence type="predicted"/>
<dbReference type="EMBL" id="WMJZ01000054">
    <property type="protein sequence ID" value="MTH48729.1"/>
    <property type="molecule type" value="Genomic_DNA"/>
</dbReference>
<dbReference type="PANTHER" id="PTHR34186:SF2">
    <property type="entry name" value="CYANATE HYDRATASE"/>
    <property type="match status" value="1"/>
</dbReference>
<dbReference type="Gene3D" id="1.10.260.40">
    <property type="entry name" value="lambda repressor-like DNA-binding domains"/>
    <property type="match status" value="1"/>
</dbReference>
<sequence>MDNNDIYFNYIKWSKINKGLTWDQLGAAVGYSALDTVMMCMSRKEMSQDIYNKLTAVLNISNDLTEIHFLKTVKKRNLENLRLRSDFTMHLIQYFMLYDIAISDLLVEIFGAVNGNFLSGYVQNTLTFENNTPRVTLNCRVMAENNFTPTYEEKSFSDFTKAVLEAKVNKNISYDEIATYLGIGNPIEAAMIVFQRKFITQDTFRNLNTLLGSALDDIKYPGTNVLSNPAYSAQVLSGKMNPHPLLFSMYKALCMYSEAFMELMYDNGIDINFSELFNLTIDKKIDEHGNSLIVLSFDIITNQIMMS</sequence>